<accession>A0A6J5M8N6</accession>
<gene>
    <name evidence="1" type="ORF">UFOVP426_9</name>
</gene>
<name>A0A6J5M8N6_9CAUD</name>
<protein>
    <submittedName>
        <fullName evidence="1">Uncharacterized protein</fullName>
    </submittedName>
</protein>
<proteinExistence type="predicted"/>
<sequence length="509" mass="53704">MAQETLKITITADNQQAVQNIQETVTATQKLGTAFKTLPNTSNQATNALTNLSRVAQDAPYGFIGIANNLNPLLESFQRLSKEAGGTGGALKAMASGLMGPAGIGLALGAVSSIIVAFGPKIADFISGTTEAAKAEEKFAQSLKDARAEASETGIRLQAYLSISENANVSEERRAEAFKAVKNELSKVNSAYASTITNVDQARVAVDLYTQALISQALTSRYIDEIANKTIALADANKRILQTGREYYKTLESTKLAINGYADASVYQASAISKAKNANIEARNEALALRSGIIGLKTSVNDLYVAATKDPFFTFNKGAKELATSTKQVADNIQRIGGEARGITQEMTAPILMERGQAPSITNPTGNAPLGGRTSGYDAIKITNDINEQTKAQELFNFQLQQTQAITNLLAPAFDSVVQAMVMGEDIGKALEAAFKQIVIQLISMVAQALLFKAIMAAITGGGSEIGGAIGGGMGMGSGNFIGEFLLKGSDLVLATQRANNNLNIRRGN</sequence>
<reference evidence="1" key="1">
    <citation type="submission" date="2020-04" db="EMBL/GenBank/DDBJ databases">
        <authorList>
            <person name="Chiriac C."/>
            <person name="Salcher M."/>
            <person name="Ghai R."/>
            <person name="Kavagutti S V."/>
        </authorList>
    </citation>
    <scope>NUCLEOTIDE SEQUENCE</scope>
</reference>
<evidence type="ECO:0000313" key="1">
    <source>
        <dbReference type="EMBL" id="CAB4141673.1"/>
    </source>
</evidence>
<organism evidence="1">
    <name type="scientific">uncultured Caudovirales phage</name>
    <dbReference type="NCBI Taxonomy" id="2100421"/>
    <lineage>
        <taxon>Viruses</taxon>
        <taxon>Duplodnaviria</taxon>
        <taxon>Heunggongvirae</taxon>
        <taxon>Uroviricota</taxon>
        <taxon>Caudoviricetes</taxon>
        <taxon>Peduoviridae</taxon>
        <taxon>Maltschvirus</taxon>
        <taxon>Maltschvirus maltsch</taxon>
    </lineage>
</organism>
<dbReference type="EMBL" id="LR796396">
    <property type="protein sequence ID" value="CAB4141673.1"/>
    <property type="molecule type" value="Genomic_DNA"/>
</dbReference>